<dbReference type="Proteomes" id="UP000215902">
    <property type="component" value="Unassembled WGS sequence"/>
</dbReference>
<name>A0A267FDF5_9PLAT</name>
<organism evidence="2 3">
    <name type="scientific">Macrostomum lignano</name>
    <dbReference type="NCBI Taxonomy" id="282301"/>
    <lineage>
        <taxon>Eukaryota</taxon>
        <taxon>Metazoa</taxon>
        <taxon>Spiralia</taxon>
        <taxon>Lophotrochozoa</taxon>
        <taxon>Platyhelminthes</taxon>
        <taxon>Rhabditophora</taxon>
        <taxon>Macrostomorpha</taxon>
        <taxon>Macrostomida</taxon>
        <taxon>Macrostomidae</taxon>
        <taxon>Macrostomum</taxon>
    </lineage>
</organism>
<proteinExistence type="predicted"/>
<protein>
    <submittedName>
        <fullName evidence="2">Uncharacterized protein</fullName>
    </submittedName>
</protein>
<comment type="caution">
    <text evidence="2">The sequence shown here is derived from an EMBL/GenBank/DDBJ whole genome shotgun (WGS) entry which is preliminary data.</text>
</comment>
<dbReference type="STRING" id="282301.A0A267FDF5"/>
<sequence length="390" mass="45014">MASTEHKILSTGSIEYYLEVFKLDSPLASQSNDRVHDCGIVTREEDRYLLYRTPSIMVKAHVKIQKSIANHDWLIGFVQATDRMESENVFGSSGKARWELHPLKSGKQKMVNSSSGNSSTPYIMGNNVLRIRRGEMRKCTTCIQFEEYHEPTINWWILSRSNRLTKVVRRNRIVLWLVAFRTRKSLVELEAGEIDWRSEKISVLATVKWDLQVAIDIDPDQSLGNRVRGCRRCLIGPKVCEGERRRLPASALSSLSAADCQSLIWYPRRGQVQLDDRKSKVQILVPPRKIIADSWEQWVTEMTGSVSKVDMSVRPDYLYVDHCIDDPFISTYRSRARRCLVPLVKEEPQKQQQQQQQQQKQQLRQPQRQSTVSANVEASMGDEPPRQRSQ</sequence>
<evidence type="ECO:0000313" key="3">
    <source>
        <dbReference type="Proteomes" id="UP000215902"/>
    </source>
</evidence>
<evidence type="ECO:0000313" key="2">
    <source>
        <dbReference type="EMBL" id="PAA71821.1"/>
    </source>
</evidence>
<feature type="region of interest" description="Disordered" evidence="1">
    <location>
        <begin position="346"/>
        <end position="390"/>
    </location>
</feature>
<dbReference type="PANTHER" id="PTHR31655:SF7">
    <property type="entry name" value="PROTEIN FAM78A"/>
    <property type="match status" value="1"/>
</dbReference>
<feature type="compositionally biased region" description="Low complexity" evidence="1">
    <location>
        <begin position="350"/>
        <end position="369"/>
    </location>
</feature>
<dbReference type="AlphaFoldDB" id="A0A267FDF5"/>
<dbReference type="EMBL" id="NIVC01001135">
    <property type="protein sequence ID" value="PAA71821.1"/>
    <property type="molecule type" value="Genomic_DNA"/>
</dbReference>
<accession>A0A267FDF5</accession>
<reference evidence="2 3" key="1">
    <citation type="submission" date="2017-06" db="EMBL/GenBank/DDBJ databases">
        <title>A platform for efficient transgenesis in Macrostomum lignano, a flatworm model organism for stem cell research.</title>
        <authorList>
            <person name="Berezikov E."/>
        </authorList>
    </citation>
    <scope>NUCLEOTIDE SEQUENCE [LARGE SCALE GENOMIC DNA]</scope>
    <source>
        <strain evidence="2">DV1</strain>
        <tissue evidence="2">Whole organism</tissue>
    </source>
</reference>
<dbReference type="PANTHER" id="PTHR31655">
    <property type="entry name" value="PROTEIN FAM78A"/>
    <property type="match status" value="1"/>
</dbReference>
<evidence type="ECO:0000256" key="1">
    <source>
        <dbReference type="SAM" id="MobiDB-lite"/>
    </source>
</evidence>
<gene>
    <name evidence="2" type="ORF">BOX15_Mlig027459g1</name>
</gene>
<keyword evidence="3" id="KW-1185">Reference proteome</keyword>
<dbReference type="InterPro" id="IPR029638">
    <property type="entry name" value="FAM78"/>
</dbReference>